<dbReference type="GO" id="GO:0004180">
    <property type="term" value="F:carboxypeptidase activity"/>
    <property type="evidence" value="ECO:0007669"/>
    <property type="project" value="UniProtKB-KW"/>
</dbReference>
<dbReference type="OrthoDB" id="603275at2"/>
<protein>
    <submittedName>
        <fullName evidence="2">Carboxypeptidase-like protein</fullName>
    </submittedName>
</protein>
<dbReference type="RefSeq" id="WP_121201141.1">
    <property type="nucleotide sequence ID" value="NZ_RBKU01000001.1"/>
</dbReference>
<name>A0A495J859_9SPHI</name>
<dbReference type="SUPFAM" id="SSF56935">
    <property type="entry name" value="Porins"/>
    <property type="match status" value="1"/>
</dbReference>
<keyword evidence="2" id="KW-0378">Hydrolase</keyword>
<keyword evidence="3" id="KW-1185">Reference proteome</keyword>
<dbReference type="Pfam" id="PF13715">
    <property type="entry name" value="CarbopepD_reg_2"/>
    <property type="match status" value="1"/>
</dbReference>
<feature type="chain" id="PRO_5019815842" evidence="1">
    <location>
        <begin position="24"/>
        <end position="889"/>
    </location>
</feature>
<proteinExistence type="predicted"/>
<dbReference type="AlphaFoldDB" id="A0A495J859"/>
<keyword evidence="2" id="KW-0121">Carboxypeptidase</keyword>
<dbReference type="EMBL" id="RBKU01000001">
    <property type="protein sequence ID" value="RKR85067.1"/>
    <property type="molecule type" value="Genomic_DNA"/>
</dbReference>
<organism evidence="2 3">
    <name type="scientific">Mucilaginibacter gracilis</name>
    <dbReference type="NCBI Taxonomy" id="423350"/>
    <lineage>
        <taxon>Bacteria</taxon>
        <taxon>Pseudomonadati</taxon>
        <taxon>Bacteroidota</taxon>
        <taxon>Sphingobacteriia</taxon>
        <taxon>Sphingobacteriales</taxon>
        <taxon>Sphingobacteriaceae</taxon>
        <taxon>Mucilaginibacter</taxon>
    </lineage>
</organism>
<evidence type="ECO:0000313" key="3">
    <source>
        <dbReference type="Proteomes" id="UP000268007"/>
    </source>
</evidence>
<keyword evidence="2" id="KW-0645">Protease</keyword>
<dbReference type="SUPFAM" id="SSF49464">
    <property type="entry name" value="Carboxypeptidase regulatory domain-like"/>
    <property type="match status" value="1"/>
</dbReference>
<evidence type="ECO:0000313" key="2">
    <source>
        <dbReference type="EMBL" id="RKR85067.1"/>
    </source>
</evidence>
<dbReference type="InterPro" id="IPR008969">
    <property type="entry name" value="CarboxyPept-like_regulatory"/>
</dbReference>
<feature type="signal peptide" evidence="1">
    <location>
        <begin position="1"/>
        <end position="23"/>
    </location>
</feature>
<comment type="caution">
    <text evidence="2">The sequence shown here is derived from an EMBL/GenBank/DDBJ whole genome shotgun (WGS) entry which is preliminary data.</text>
</comment>
<reference evidence="2 3" key="1">
    <citation type="submission" date="2018-10" db="EMBL/GenBank/DDBJ databases">
        <title>Genomic Encyclopedia of Archaeal and Bacterial Type Strains, Phase II (KMG-II): from individual species to whole genera.</title>
        <authorList>
            <person name="Goeker M."/>
        </authorList>
    </citation>
    <scope>NUCLEOTIDE SEQUENCE [LARGE SCALE GENOMIC DNA]</scope>
    <source>
        <strain evidence="2 3">DSM 18602</strain>
    </source>
</reference>
<dbReference type="Gene3D" id="2.60.40.1120">
    <property type="entry name" value="Carboxypeptidase-like, regulatory domain"/>
    <property type="match status" value="1"/>
</dbReference>
<sequence>MIALVKNLLLGIILLVSTQTAFAQNIGGTITDSLGKAVPFASVTLKNNNVILAYTVTNNKGEYSIAIPANAPKTGLLVEVSCVGYKKQNLVLTDASVPCNFKLSASSKQLNEVMIKNSRPHLKVSGDTLSYRASDFSSPQDRVIGDVIKKLPGVTVAADGKISYNNKPISNLYIGGDNLLDDKYNIATGAIPNKVVDLVQILENHQPIKALKGKVVSDDVAMNLTFKPDAKIKVVGQETVGAGLPGKYDENLNAMMFKDKYKAINYLKGNNTGYDVQNDLVSHNMASYLSRLDNDKPNTVLSLGTAGDPDLPRNRYLFDQSGIINLNNLVNLKKDVQLKANVSYLHDTQTQNYTKSTQIYQPNDTVKYTETQQNKRRPDWIHTQFTLNINRDKYYLNNTLVTDYSHNTNYSGLTTNGVFANQVFKDNTLDFSNEFNLINTTKSNKIYEWYSYINRITEPETRTIEPGLTSSKLNNNVPYASLLQTTNIPTWFTNNYLSFKIPGNYLTQSYKAGFSQQAQQLQSSLNAVQYNNTVTPALKNSTNNLDWNRTRIYADAQYDVPGNKLKLTVDLPLNLQLLNYNDAQYNLDKTLNRLYFNPKVSGKYQTGVENYVSFGYGFKNDVGNIQDVYYGNILKNYRSLYSNNADLTERQTQTALLGFNYRKAITLFFFGANAMYTHSVANNISSSIITDTLQQRIVLPFENGFDSWQLSTSISKYNFALRTTFSTGINWQSSRSNQIQNGIILPYNTIATTLNAGIESKISEKVNLSYKAYYTQTTSESKVLSSKAVIKQLQQQGAINYIPSSNLFLSLSGDHYFTHQDAANDLKYIFADASARYKFNKIKTDLELSAVNLFDTRTYSALYLSANTFTANTYTIPGRFFLLKAMFNI</sequence>
<gene>
    <name evidence="2" type="ORF">BDD43_5323</name>
</gene>
<accession>A0A495J859</accession>
<keyword evidence="1" id="KW-0732">Signal</keyword>
<dbReference type="Proteomes" id="UP000268007">
    <property type="component" value="Unassembled WGS sequence"/>
</dbReference>
<evidence type="ECO:0000256" key="1">
    <source>
        <dbReference type="SAM" id="SignalP"/>
    </source>
</evidence>